<feature type="region of interest" description="Disordered" evidence="1">
    <location>
        <begin position="1"/>
        <end position="23"/>
    </location>
</feature>
<accession>A0A9D2HDJ9</accession>
<dbReference type="Proteomes" id="UP000824225">
    <property type="component" value="Unassembled WGS sequence"/>
</dbReference>
<comment type="caution">
    <text evidence="2">The sequence shown here is derived from an EMBL/GenBank/DDBJ whole genome shotgun (WGS) entry which is preliminary data.</text>
</comment>
<protein>
    <submittedName>
        <fullName evidence="2">DUF4911 domain-containing protein</fullName>
    </submittedName>
</protein>
<dbReference type="InterPro" id="IPR032587">
    <property type="entry name" value="DUF4911"/>
</dbReference>
<dbReference type="EMBL" id="DXAN01000003">
    <property type="protein sequence ID" value="HJA07820.1"/>
    <property type="molecule type" value="Genomic_DNA"/>
</dbReference>
<proteinExistence type="predicted"/>
<evidence type="ECO:0000313" key="3">
    <source>
        <dbReference type="Proteomes" id="UP000824225"/>
    </source>
</evidence>
<dbReference type="Pfam" id="PF16256">
    <property type="entry name" value="DUF4911"/>
    <property type="match status" value="1"/>
</dbReference>
<name>A0A9D2HDJ9_9BACT</name>
<organism evidence="2 3">
    <name type="scientific">Candidatus Mailhella merdigallinarum</name>
    <dbReference type="NCBI Taxonomy" id="2838658"/>
    <lineage>
        <taxon>Bacteria</taxon>
        <taxon>Pseudomonadati</taxon>
        <taxon>Thermodesulfobacteriota</taxon>
        <taxon>Desulfovibrionia</taxon>
        <taxon>Desulfovibrionales</taxon>
        <taxon>Desulfovibrionaceae</taxon>
        <taxon>Mailhella</taxon>
    </lineage>
</organism>
<evidence type="ECO:0000256" key="1">
    <source>
        <dbReference type="SAM" id="MobiDB-lite"/>
    </source>
</evidence>
<reference evidence="2" key="2">
    <citation type="submission" date="2021-04" db="EMBL/GenBank/DDBJ databases">
        <authorList>
            <person name="Gilroy R."/>
        </authorList>
    </citation>
    <scope>NUCLEOTIDE SEQUENCE</scope>
    <source>
        <strain evidence="2">CHK186-16707</strain>
    </source>
</reference>
<dbReference type="AlphaFoldDB" id="A0A9D2HDJ9"/>
<gene>
    <name evidence="2" type="ORF">H9962_01315</name>
</gene>
<reference evidence="2" key="1">
    <citation type="journal article" date="2021" name="PeerJ">
        <title>Extensive microbial diversity within the chicken gut microbiome revealed by metagenomics and culture.</title>
        <authorList>
            <person name="Gilroy R."/>
            <person name="Ravi A."/>
            <person name="Getino M."/>
            <person name="Pursley I."/>
            <person name="Horton D.L."/>
            <person name="Alikhan N.F."/>
            <person name="Baker D."/>
            <person name="Gharbi K."/>
            <person name="Hall N."/>
            <person name="Watson M."/>
            <person name="Adriaenssens E.M."/>
            <person name="Foster-Nyarko E."/>
            <person name="Jarju S."/>
            <person name="Secka A."/>
            <person name="Antonio M."/>
            <person name="Oren A."/>
            <person name="Chaudhuri R.R."/>
            <person name="La Ragione R."/>
            <person name="Hildebrand F."/>
            <person name="Pallen M.J."/>
        </authorList>
    </citation>
    <scope>NUCLEOTIDE SEQUENCE</scope>
    <source>
        <strain evidence="2">CHK186-16707</strain>
    </source>
</reference>
<sequence length="109" mass="11823">MSGVFVAPGGARTGRRKPVSHPPANRSAVLLIRIAPRDVGLFRFLLEARDNLALFTVIDPRAALLKLLFSPHQSDDVRAALAEMAEMLPFHVEVCSAANGTRDAKTFSL</sequence>
<evidence type="ECO:0000313" key="2">
    <source>
        <dbReference type="EMBL" id="HJA07820.1"/>
    </source>
</evidence>